<evidence type="ECO:0000313" key="2">
    <source>
        <dbReference type="EMBL" id="CDW78079.1"/>
    </source>
</evidence>
<dbReference type="EMBL" id="CCKQ01006762">
    <property type="protein sequence ID" value="CDW78079.1"/>
    <property type="molecule type" value="Genomic_DNA"/>
</dbReference>
<feature type="compositionally biased region" description="Polar residues" evidence="1">
    <location>
        <begin position="272"/>
        <end position="292"/>
    </location>
</feature>
<gene>
    <name evidence="2" type="primary">Contig13600.g679</name>
    <name evidence="2" type="ORF">STYLEM_7050</name>
</gene>
<proteinExistence type="predicted"/>
<dbReference type="Proteomes" id="UP000039865">
    <property type="component" value="Unassembled WGS sequence"/>
</dbReference>
<evidence type="ECO:0000256" key="1">
    <source>
        <dbReference type="SAM" id="MobiDB-lite"/>
    </source>
</evidence>
<feature type="region of interest" description="Disordered" evidence="1">
    <location>
        <begin position="255"/>
        <end position="304"/>
    </location>
</feature>
<feature type="region of interest" description="Disordered" evidence="1">
    <location>
        <begin position="456"/>
        <end position="504"/>
    </location>
</feature>
<keyword evidence="3" id="KW-1185">Reference proteome</keyword>
<sequence length="504" mass="58074">MLDAFFLNTEDLSFYHCNQQGQGAGDLSQDDTAQQIIQQRLVQRYMRQTMAQQVQKAQSLTSSNEFQQSLLAVSRPYTVEEGGKLRNRSQEQQILNQHRLQNDNYKSVSQMNNQYLAYQDKAMMRSTSTQGQQYIQQVTPGVVPAGNLQRVSDIESEIQKIYSQRQYTEIAMSILTSLKNPNSKKQRIKGLQVGGPFNAKNAALYIKEGSLSSRYEGNSSFFNNFGNAYKANLPQRQQIKSLRERFMNVVSEYDSNSTNINKSSPSKKISTENLTSKSSYNNFPDFSRSVYSPNKKDRKKQEKTFNQEIQQKYQQIKKETKQQWDQVIHQNAKQVSTNKLLQNYQKQKNKNLFINDQNKDSTDQYQDNRESSLGKSYFGRRLQTDHQNSFNNSKRQTQSRNDAQQVSSYSSFGVLNHEKLQQSTSGFHTGQFTNRNFPEAQQILYMSPLQSNQAQAYQGVQMPQIKQSGIDRATSSSNGPKSIRSQSRKNNSRKLKSLFQQQQQ</sequence>
<feature type="compositionally biased region" description="Low complexity" evidence="1">
    <location>
        <begin position="255"/>
        <end position="268"/>
    </location>
</feature>
<feature type="compositionally biased region" description="Basic and acidic residues" evidence="1">
    <location>
        <begin position="357"/>
        <end position="372"/>
    </location>
</feature>
<name>A0A078A756_STYLE</name>
<dbReference type="AlphaFoldDB" id="A0A078A756"/>
<feature type="compositionally biased region" description="Polar residues" evidence="1">
    <location>
        <begin position="473"/>
        <end position="485"/>
    </location>
</feature>
<accession>A0A078A756</accession>
<feature type="compositionally biased region" description="Basic residues" evidence="1">
    <location>
        <begin position="486"/>
        <end position="496"/>
    </location>
</feature>
<reference evidence="2 3" key="1">
    <citation type="submission" date="2014-06" db="EMBL/GenBank/DDBJ databases">
        <authorList>
            <person name="Swart Estienne"/>
        </authorList>
    </citation>
    <scope>NUCLEOTIDE SEQUENCE [LARGE SCALE GENOMIC DNA]</scope>
    <source>
        <strain evidence="2 3">130c</strain>
    </source>
</reference>
<feature type="region of interest" description="Disordered" evidence="1">
    <location>
        <begin position="351"/>
        <end position="380"/>
    </location>
</feature>
<protein>
    <submittedName>
        <fullName evidence="2">Uncharacterized protein</fullName>
    </submittedName>
</protein>
<dbReference type="OrthoDB" id="327388at2759"/>
<dbReference type="InParanoid" id="A0A078A756"/>
<organism evidence="2 3">
    <name type="scientific">Stylonychia lemnae</name>
    <name type="common">Ciliate</name>
    <dbReference type="NCBI Taxonomy" id="5949"/>
    <lineage>
        <taxon>Eukaryota</taxon>
        <taxon>Sar</taxon>
        <taxon>Alveolata</taxon>
        <taxon>Ciliophora</taxon>
        <taxon>Intramacronucleata</taxon>
        <taxon>Spirotrichea</taxon>
        <taxon>Stichotrichia</taxon>
        <taxon>Sporadotrichida</taxon>
        <taxon>Oxytrichidae</taxon>
        <taxon>Stylonychinae</taxon>
        <taxon>Stylonychia</taxon>
    </lineage>
</organism>
<evidence type="ECO:0000313" key="3">
    <source>
        <dbReference type="Proteomes" id="UP000039865"/>
    </source>
</evidence>